<organism evidence="1">
    <name type="scientific">Cucumis melo</name>
    <name type="common">Muskmelon</name>
    <dbReference type="NCBI Taxonomy" id="3656"/>
    <lineage>
        <taxon>Eukaryota</taxon>
        <taxon>Viridiplantae</taxon>
        <taxon>Streptophyta</taxon>
        <taxon>Embryophyta</taxon>
        <taxon>Tracheophyta</taxon>
        <taxon>Spermatophyta</taxon>
        <taxon>Magnoliopsida</taxon>
        <taxon>eudicotyledons</taxon>
        <taxon>Gunneridae</taxon>
        <taxon>Pentapetalae</taxon>
        <taxon>rosids</taxon>
        <taxon>fabids</taxon>
        <taxon>Cucurbitales</taxon>
        <taxon>Cucurbitaceae</taxon>
        <taxon>Benincaseae</taxon>
        <taxon>Cucumis</taxon>
    </lineage>
</organism>
<dbReference type="EnsemblPlants" id="MELO3C015822.2.1">
    <property type="protein sequence ID" value="MELO3C015822.2.1"/>
    <property type="gene ID" value="MELO3C015822.2"/>
</dbReference>
<protein>
    <submittedName>
        <fullName evidence="1">Uncharacterized protein</fullName>
    </submittedName>
</protein>
<name>A0A9I9DBB5_CUCME</name>
<dbReference type="AlphaFoldDB" id="A0A9I9DBB5"/>
<dbReference type="Gramene" id="MELO3C015822.2.1">
    <property type="protein sequence ID" value="MELO3C015822.2.1"/>
    <property type="gene ID" value="MELO3C015822.2"/>
</dbReference>
<accession>A0A9I9DBB5</accession>
<reference evidence="1" key="1">
    <citation type="submission" date="2023-03" db="UniProtKB">
        <authorList>
            <consortium name="EnsemblPlants"/>
        </authorList>
    </citation>
    <scope>IDENTIFICATION</scope>
</reference>
<proteinExistence type="predicted"/>
<sequence length="71" mass="7502">MTRLATRPKGVRLAARLNDTARGSAEEMRLAAHAERGRGSRLGRRGAAPGSARAVRLAARLNDTAHGSRLG</sequence>
<evidence type="ECO:0000313" key="1">
    <source>
        <dbReference type="EnsemblPlants" id="MELO3C015822.2.1"/>
    </source>
</evidence>